<organism evidence="3 4">
    <name type="scientific">Saliterribacillus persicus</name>
    <dbReference type="NCBI Taxonomy" id="930114"/>
    <lineage>
        <taxon>Bacteria</taxon>
        <taxon>Bacillati</taxon>
        <taxon>Bacillota</taxon>
        <taxon>Bacilli</taxon>
        <taxon>Bacillales</taxon>
        <taxon>Bacillaceae</taxon>
        <taxon>Saliterribacillus</taxon>
    </lineage>
</organism>
<dbReference type="EMBL" id="QPJJ01000003">
    <property type="protein sequence ID" value="RCW74856.1"/>
    <property type="molecule type" value="Genomic_DNA"/>
</dbReference>
<dbReference type="PANTHER" id="PTHR42850">
    <property type="entry name" value="METALLOPHOSPHOESTERASE"/>
    <property type="match status" value="1"/>
</dbReference>
<protein>
    <submittedName>
        <fullName evidence="3">Putative phosphoesterase</fullName>
    </submittedName>
</protein>
<sequence length="257" mass="29043">MDYLKSFIMMEKRKGDFMKLAFISDIHGNAIALDAVLEDIQNKGVEETIVLGDIAYRGPEPKRSIELVRKHSTQIIKGNADEWVVRGVEKGEVPDKALALMQKEADWTKNQLSEEDINFLNDLDTELIIKAGNKKIHAFHATPNSLFDVVNPNDSNEKLLAELTQKEKADVYLYGHIHQAYSRVIIGKRIINLGSVGLPFDGIPEASYVLVEVSNNSLQTSHVRVPYSIEKAIQMYDEVDYPNKEMMKEIVRNGEIS</sequence>
<evidence type="ECO:0000313" key="4">
    <source>
        <dbReference type="Proteomes" id="UP000252585"/>
    </source>
</evidence>
<dbReference type="GO" id="GO:0005737">
    <property type="term" value="C:cytoplasm"/>
    <property type="evidence" value="ECO:0007669"/>
    <property type="project" value="TreeGrafter"/>
</dbReference>
<dbReference type="PANTHER" id="PTHR42850:SF2">
    <property type="entry name" value="BLL5683 PROTEIN"/>
    <property type="match status" value="1"/>
</dbReference>
<dbReference type="InterPro" id="IPR024654">
    <property type="entry name" value="Calcineurin-like_PHP_lpxH"/>
</dbReference>
<dbReference type="PIRSF" id="PIRSF000883">
    <property type="entry name" value="Pesterase_MJ0912"/>
    <property type="match status" value="1"/>
</dbReference>
<dbReference type="InterPro" id="IPR029052">
    <property type="entry name" value="Metallo-depent_PP-like"/>
</dbReference>
<reference evidence="3 4" key="1">
    <citation type="submission" date="2018-07" db="EMBL/GenBank/DDBJ databases">
        <title>Genomic Encyclopedia of Type Strains, Phase IV (KMG-IV): sequencing the most valuable type-strain genomes for metagenomic binning, comparative biology and taxonomic classification.</title>
        <authorList>
            <person name="Goeker M."/>
        </authorList>
    </citation>
    <scope>NUCLEOTIDE SEQUENCE [LARGE SCALE GENOMIC DNA]</scope>
    <source>
        <strain evidence="3 4">DSM 27696</strain>
    </source>
</reference>
<name>A0A368Y696_9BACI</name>
<gene>
    <name evidence="3" type="ORF">DFR57_103152</name>
</gene>
<proteinExistence type="inferred from homology"/>
<feature type="domain" description="Calcineurin-like phosphoesterase" evidence="2">
    <location>
        <begin position="18"/>
        <end position="215"/>
    </location>
</feature>
<dbReference type="Gene3D" id="3.60.21.10">
    <property type="match status" value="1"/>
</dbReference>
<dbReference type="SUPFAM" id="SSF56300">
    <property type="entry name" value="Metallo-dependent phosphatases"/>
    <property type="match status" value="1"/>
</dbReference>
<dbReference type="InterPro" id="IPR011152">
    <property type="entry name" value="Pesterase_MJ0912"/>
</dbReference>
<dbReference type="Proteomes" id="UP000252585">
    <property type="component" value="Unassembled WGS sequence"/>
</dbReference>
<dbReference type="GO" id="GO:0016791">
    <property type="term" value="F:phosphatase activity"/>
    <property type="evidence" value="ECO:0007669"/>
    <property type="project" value="TreeGrafter"/>
</dbReference>
<dbReference type="Pfam" id="PF12850">
    <property type="entry name" value="Metallophos_2"/>
    <property type="match status" value="1"/>
</dbReference>
<comment type="caution">
    <text evidence="3">The sequence shown here is derived from an EMBL/GenBank/DDBJ whole genome shotgun (WGS) entry which is preliminary data.</text>
</comment>
<dbReference type="AlphaFoldDB" id="A0A368Y696"/>
<comment type="similarity">
    <text evidence="1">Belongs to the metallophosphoesterase superfamily. YfcE family.</text>
</comment>
<accession>A0A368Y696</accession>
<dbReference type="InterPro" id="IPR050126">
    <property type="entry name" value="Ap4A_hydrolase"/>
</dbReference>
<evidence type="ECO:0000313" key="3">
    <source>
        <dbReference type="EMBL" id="RCW74856.1"/>
    </source>
</evidence>
<evidence type="ECO:0000256" key="1">
    <source>
        <dbReference type="ARBA" id="ARBA00008950"/>
    </source>
</evidence>
<keyword evidence="4" id="KW-1185">Reference proteome</keyword>
<evidence type="ECO:0000259" key="2">
    <source>
        <dbReference type="Pfam" id="PF12850"/>
    </source>
</evidence>